<dbReference type="PANTHER" id="PTHR44757:SF2">
    <property type="entry name" value="BIOFILM ARCHITECTURE MAINTENANCE PROTEIN MBAA"/>
    <property type="match status" value="1"/>
</dbReference>
<sequence>MKILLVEDNPVDADLQRRALSRDGAEVEIRTAGSMAEAWAALEEARFDCVLLDLRLPDGNGMDLIPRLREGGREEAIIVMTGHGEQETVVTAFRVGADDYLPKNETYLEHLPARVRDALGRRHRRPEELETVHVLYAEHNGFDVSLTRREFARAAPHLQLEVVDSADEVLSRLEEGFDGDASYPDILLLDYRLPGMDGLELARRIRAERGLDIPVILVTGQGTEELAAQALRLGVDDYVLKSGGYLKGLPVLVDQVVARGRLRREQAALAASEHRYRQVIDSAGDIIFQTDAGGCLTFLNPAWTRMTGRSVEDALGRPLTEFVDTGDREAVAALLRGEAAAASTGEEATIGVVTRWGGLHWMELQGRSETDAEGRPAGFSGSLVDVTRRVRDQRLAAVRARVLDRLATGTRDPGFLADVIQELELLLPELSASIMLHDRETGMLECVAAPSLPGSLPWLHSPVPAGEGVGSCGTAAFRGEPVVVAEVAAHPWWDGLQAPMEAAGLQACWSFPFFDDDGHVLGTLATYLNEAREPRDEERGLIDEFTQLAGLAVQKLHAAQALDQRDRALQSSARMTLALLQAESPDRVMNSLLGRLGETLAADRAWVVVMAAEEPGRANRETHRHYWLRGDPAAPVRPPALRNLSLDSLPARWSEYLQDGEVVAGTRAEFPVEEQALLQNQGLQSLLLAPVFLEGEYRGFVGVDAVVRARNWSATDVSVARIFASSLGAALARRETVVGLRRLEAVFRSTRDGVVITDLSSRIIAVNPAFTEITGYPESEVLGQNPRILQSGYHDADFYRAMWQELERTGYWSGELWNRRRNGTVYPEWLSLSVVVDESGQPICYAGTITDMTELKRSESELNYLAEHDPLTDLPNRTRLHSLLSHAVEEARAESRGLGVLSLDLDRFKDVNDSLGHPAGDEVLVDIARRLAESVRPPDILGRLGGDEFMVVSQRAGDSGSLGEVARELLAALDTPVLLDSGRSVHLNASIGIARFPEDGDTATTLIQHADAAMFHSKENGRETWSFYEAELTRAASERLELESHLRGALSSGTGELQVHFQPQVRLSDGVPTGVECLARWETLQGESITPDRFIPVAEATGLIVPLGEQVLREACRQGVRLLREVRGDLVVAVNLSPVQLRSTRLVRRVGEILAETGFPAEQLELEVTETAIMSQGDRAVSRLKGLKSLGVRLAIDDFGTGYSSLAALQDFPLDVLKIDRSFVDQVDREGRGRWIAATIIAMARNLHLEVIAEGVETAAQAAWLNAHGCDVGQGFLYSPGLPVDRAEAWLRAPGRVAALASVRPG</sequence>
<dbReference type="Gene3D" id="3.30.450.20">
    <property type="entry name" value="PAS domain"/>
    <property type="match status" value="2"/>
</dbReference>
<dbReference type="SUPFAM" id="SSF55781">
    <property type="entry name" value="GAF domain-like"/>
    <property type="match status" value="2"/>
</dbReference>
<dbReference type="Pfam" id="PF00563">
    <property type="entry name" value="EAL"/>
    <property type="match status" value="1"/>
</dbReference>
<dbReference type="CDD" id="cd00156">
    <property type="entry name" value="REC"/>
    <property type="match status" value="2"/>
</dbReference>
<dbReference type="Gene3D" id="3.30.450.40">
    <property type="match status" value="2"/>
</dbReference>
<dbReference type="InterPro" id="IPR011006">
    <property type="entry name" value="CheY-like_superfamily"/>
</dbReference>
<dbReference type="EMBL" id="MUZR01000023">
    <property type="protein sequence ID" value="OOC10137.1"/>
    <property type="molecule type" value="Genomic_DNA"/>
</dbReference>
<evidence type="ECO:0000259" key="6">
    <source>
        <dbReference type="PROSITE" id="PS50113"/>
    </source>
</evidence>
<dbReference type="Pfam" id="PF00989">
    <property type="entry name" value="PAS"/>
    <property type="match status" value="2"/>
</dbReference>
<dbReference type="GO" id="GO:0016301">
    <property type="term" value="F:kinase activity"/>
    <property type="evidence" value="ECO:0007669"/>
    <property type="project" value="UniProtKB-KW"/>
</dbReference>
<dbReference type="CDD" id="cd00130">
    <property type="entry name" value="PAS"/>
    <property type="match status" value="2"/>
</dbReference>
<proteinExistence type="predicted"/>
<dbReference type="InterPro" id="IPR052155">
    <property type="entry name" value="Biofilm_reg_signaling"/>
</dbReference>
<dbReference type="NCBIfam" id="TIGR00229">
    <property type="entry name" value="sensory_box"/>
    <property type="match status" value="2"/>
</dbReference>
<evidence type="ECO:0000256" key="1">
    <source>
        <dbReference type="ARBA" id="ARBA00022679"/>
    </source>
</evidence>
<dbReference type="InterPro" id="IPR029787">
    <property type="entry name" value="Nucleotide_cyclase"/>
</dbReference>
<evidence type="ECO:0000259" key="5">
    <source>
        <dbReference type="PROSITE" id="PS50112"/>
    </source>
</evidence>
<dbReference type="SUPFAM" id="SSF55785">
    <property type="entry name" value="PYP-like sensor domain (PAS domain)"/>
    <property type="match status" value="2"/>
</dbReference>
<dbReference type="Proteomes" id="UP000189177">
    <property type="component" value="Unassembled WGS sequence"/>
</dbReference>
<gene>
    <name evidence="9" type="ORF">B1A74_07505</name>
</gene>
<evidence type="ECO:0000259" key="4">
    <source>
        <dbReference type="PROSITE" id="PS50110"/>
    </source>
</evidence>
<dbReference type="InterPro" id="IPR001789">
    <property type="entry name" value="Sig_transdc_resp-reg_receiver"/>
</dbReference>
<dbReference type="SUPFAM" id="SSF52172">
    <property type="entry name" value="CheY-like"/>
    <property type="match status" value="2"/>
</dbReference>
<dbReference type="PROSITE" id="PS50110">
    <property type="entry name" value="RESPONSE_REGULATORY"/>
    <property type="match status" value="2"/>
</dbReference>
<evidence type="ECO:0000313" key="10">
    <source>
        <dbReference type="Proteomes" id="UP000189177"/>
    </source>
</evidence>
<dbReference type="SMART" id="SM00448">
    <property type="entry name" value="REC"/>
    <property type="match status" value="2"/>
</dbReference>
<evidence type="ECO:0000259" key="8">
    <source>
        <dbReference type="PROSITE" id="PS50887"/>
    </source>
</evidence>
<dbReference type="RefSeq" id="WP_077244240.1">
    <property type="nucleotide sequence ID" value="NZ_MUZR01000023.1"/>
</dbReference>
<dbReference type="Pfam" id="PF01590">
    <property type="entry name" value="GAF"/>
    <property type="match status" value="1"/>
</dbReference>
<keyword evidence="10" id="KW-1185">Reference proteome</keyword>
<dbReference type="GO" id="GO:0006355">
    <property type="term" value="P:regulation of DNA-templated transcription"/>
    <property type="evidence" value="ECO:0007669"/>
    <property type="project" value="InterPro"/>
</dbReference>
<dbReference type="InterPro" id="IPR035965">
    <property type="entry name" value="PAS-like_dom_sf"/>
</dbReference>
<accession>A0A1V2ZYD9</accession>
<dbReference type="SMART" id="SM00086">
    <property type="entry name" value="PAC"/>
    <property type="match status" value="2"/>
</dbReference>
<dbReference type="InterPro" id="IPR029016">
    <property type="entry name" value="GAF-like_dom_sf"/>
</dbReference>
<evidence type="ECO:0000256" key="3">
    <source>
        <dbReference type="PROSITE-ProRule" id="PRU00169"/>
    </source>
</evidence>
<name>A0A1V2ZYD9_9GAMM</name>
<dbReference type="SUPFAM" id="SSF141868">
    <property type="entry name" value="EAL domain-like"/>
    <property type="match status" value="1"/>
</dbReference>
<dbReference type="Gene3D" id="3.30.70.270">
    <property type="match status" value="1"/>
</dbReference>
<keyword evidence="3" id="KW-0597">Phosphoprotein</keyword>
<feature type="domain" description="Response regulatory" evidence="4">
    <location>
        <begin position="133"/>
        <end position="256"/>
    </location>
</feature>
<dbReference type="InterPro" id="IPR035919">
    <property type="entry name" value="EAL_sf"/>
</dbReference>
<dbReference type="Gene3D" id="3.40.50.2300">
    <property type="match status" value="2"/>
</dbReference>
<keyword evidence="1" id="KW-0808">Transferase</keyword>
<reference evidence="9 10" key="1">
    <citation type="submission" date="2017-02" db="EMBL/GenBank/DDBJ databases">
        <title>Genomic diversity within the haloalkaliphilic genus Thioalkalivibrio.</title>
        <authorList>
            <person name="Ahn A.-C."/>
            <person name="Meier-Kolthoff J."/>
            <person name="Overmars L."/>
            <person name="Richter M."/>
            <person name="Woyke T."/>
            <person name="Sorokin D.Y."/>
            <person name="Muyzer G."/>
        </authorList>
    </citation>
    <scope>NUCLEOTIDE SEQUENCE [LARGE SCALE GENOMIC DNA]</scope>
    <source>
        <strain evidence="9 10">HL17</strain>
    </source>
</reference>
<dbReference type="InterPro" id="IPR013767">
    <property type="entry name" value="PAS_fold"/>
</dbReference>
<dbReference type="PROSITE" id="PS50112">
    <property type="entry name" value="PAS"/>
    <property type="match status" value="2"/>
</dbReference>
<feature type="modified residue" description="4-aspartylphosphate" evidence="3">
    <location>
        <position position="190"/>
    </location>
</feature>
<dbReference type="SMART" id="SM00052">
    <property type="entry name" value="EAL"/>
    <property type="match status" value="1"/>
</dbReference>
<organism evidence="9 10">
    <name type="scientific">Thioalkalivibrio halophilus</name>
    <dbReference type="NCBI Taxonomy" id="252474"/>
    <lineage>
        <taxon>Bacteria</taxon>
        <taxon>Pseudomonadati</taxon>
        <taxon>Pseudomonadota</taxon>
        <taxon>Gammaproteobacteria</taxon>
        <taxon>Chromatiales</taxon>
        <taxon>Ectothiorhodospiraceae</taxon>
        <taxon>Thioalkalivibrio</taxon>
    </lineage>
</organism>
<dbReference type="InterPro" id="IPR000014">
    <property type="entry name" value="PAS"/>
</dbReference>
<dbReference type="NCBIfam" id="TIGR00254">
    <property type="entry name" value="GGDEF"/>
    <property type="match status" value="1"/>
</dbReference>
<dbReference type="InterPro" id="IPR001633">
    <property type="entry name" value="EAL_dom"/>
</dbReference>
<feature type="domain" description="PAC" evidence="6">
    <location>
        <begin position="812"/>
        <end position="864"/>
    </location>
</feature>
<feature type="modified residue" description="4-aspartylphosphate" evidence="3">
    <location>
        <position position="53"/>
    </location>
</feature>
<protein>
    <submittedName>
        <fullName evidence="9">Response regulator receiver protein</fullName>
    </submittedName>
</protein>
<dbReference type="CDD" id="cd01949">
    <property type="entry name" value="GGDEF"/>
    <property type="match status" value="1"/>
</dbReference>
<dbReference type="SUPFAM" id="SSF55073">
    <property type="entry name" value="Nucleotide cyclase"/>
    <property type="match status" value="1"/>
</dbReference>
<dbReference type="InterPro" id="IPR001610">
    <property type="entry name" value="PAC"/>
</dbReference>
<keyword evidence="2" id="KW-0418">Kinase</keyword>
<dbReference type="STRING" id="252474.B1A74_07505"/>
<dbReference type="PROSITE" id="PS50887">
    <property type="entry name" value="GGDEF"/>
    <property type="match status" value="1"/>
</dbReference>
<evidence type="ECO:0000256" key="2">
    <source>
        <dbReference type="ARBA" id="ARBA00022777"/>
    </source>
</evidence>
<dbReference type="SMART" id="SM00267">
    <property type="entry name" value="GGDEF"/>
    <property type="match status" value="1"/>
</dbReference>
<dbReference type="InterPro" id="IPR000160">
    <property type="entry name" value="GGDEF_dom"/>
</dbReference>
<feature type="domain" description="GGDEF" evidence="8">
    <location>
        <begin position="896"/>
        <end position="1030"/>
    </location>
</feature>
<dbReference type="GO" id="GO:0000160">
    <property type="term" value="P:phosphorelay signal transduction system"/>
    <property type="evidence" value="ECO:0007669"/>
    <property type="project" value="InterPro"/>
</dbReference>
<dbReference type="OrthoDB" id="7053140at2"/>
<feature type="domain" description="PAS" evidence="5">
    <location>
        <begin position="272"/>
        <end position="336"/>
    </location>
</feature>
<dbReference type="SMART" id="SM00065">
    <property type="entry name" value="GAF"/>
    <property type="match status" value="2"/>
</dbReference>
<feature type="domain" description="EAL" evidence="7">
    <location>
        <begin position="1039"/>
        <end position="1295"/>
    </location>
</feature>
<dbReference type="CDD" id="cd01948">
    <property type="entry name" value="EAL"/>
    <property type="match status" value="1"/>
</dbReference>
<evidence type="ECO:0000313" key="9">
    <source>
        <dbReference type="EMBL" id="OOC10137.1"/>
    </source>
</evidence>
<dbReference type="Pfam" id="PF13185">
    <property type="entry name" value="GAF_2"/>
    <property type="match status" value="1"/>
</dbReference>
<dbReference type="Pfam" id="PF00990">
    <property type="entry name" value="GGDEF"/>
    <property type="match status" value="1"/>
</dbReference>
<dbReference type="SMART" id="SM00091">
    <property type="entry name" value="PAS"/>
    <property type="match status" value="2"/>
</dbReference>
<dbReference type="Pfam" id="PF00072">
    <property type="entry name" value="Response_reg"/>
    <property type="match status" value="2"/>
</dbReference>
<feature type="domain" description="PAS" evidence="5">
    <location>
        <begin position="739"/>
        <end position="785"/>
    </location>
</feature>
<dbReference type="PANTHER" id="PTHR44757">
    <property type="entry name" value="DIGUANYLATE CYCLASE DGCP"/>
    <property type="match status" value="1"/>
</dbReference>
<dbReference type="InterPro" id="IPR000700">
    <property type="entry name" value="PAS-assoc_C"/>
</dbReference>
<dbReference type="PROSITE" id="PS50883">
    <property type="entry name" value="EAL"/>
    <property type="match status" value="1"/>
</dbReference>
<dbReference type="InterPro" id="IPR043128">
    <property type="entry name" value="Rev_trsase/Diguanyl_cyclase"/>
</dbReference>
<dbReference type="InterPro" id="IPR003018">
    <property type="entry name" value="GAF"/>
</dbReference>
<evidence type="ECO:0000259" key="7">
    <source>
        <dbReference type="PROSITE" id="PS50883"/>
    </source>
</evidence>
<feature type="domain" description="Response regulatory" evidence="4">
    <location>
        <begin position="2"/>
        <end position="118"/>
    </location>
</feature>
<dbReference type="PROSITE" id="PS50113">
    <property type="entry name" value="PAC"/>
    <property type="match status" value="1"/>
</dbReference>
<comment type="caution">
    <text evidence="9">The sequence shown here is derived from an EMBL/GenBank/DDBJ whole genome shotgun (WGS) entry which is preliminary data.</text>
</comment>
<dbReference type="Gene3D" id="3.20.20.450">
    <property type="entry name" value="EAL domain"/>
    <property type="match status" value="1"/>
</dbReference>